<keyword evidence="3 7" id="KW-0812">Transmembrane</keyword>
<evidence type="ECO:0000256" key="6">
    <source>
        <dbReference type="SAM" id="MobiDB-lite"/>
    </source>
</evidence>
<proteinExistence type="predicted"/>
<dbReference type="Proteomes" id="UP000681340">
    <property type="component" value="Unassembled WGS sequence"/>
</dbReference>
<reference evidence="9" key="1">
    <citation type="submission" date="2021-03" db="EMBL/GenBank/DDBJ databases">
        <title>Whole genome shotgun sequence of Actinoplanes auranticolor NBRC 12245.</title>
        <authorList>
            <person name="Komaki H."/>
            <person name="Tamura T."/>
        </authorList>
    </citation>
    <scope>NUCLEOTIDE SEQUENCE</scope>
    <source>
        <strain evidence="9">NBRC 12245</strain>
    </source>
</reference>
<keyword evidence="5 7" id="KW-0472">Membrane</keyword>
<feature type="transmembrane region" description="Helical" evidence="7">
    <location>
        <begin position="189"/>
        <end position="205"/>
    </location>
</feature>
<dbReference type="RefSeq" id="WP_212991598.1">
    <property type="nucleotide sequence ID" value="NZ_BAABEA010000017.1"/>
</dbReference>
<accession>A0A919VYC5</accession>
<feature type="region of interest" description="Disordered" evidence="6">
    <location>
        <begin position="1"/>
        <end position="42"/>
    </location>
</feature>
<comment type="caution">
    <text evidence="9">The sequence shown here is derived from an EMBL/GenBank/DDBJ whole genome shotgun (WGS) entry which is preliminary data.</text>
</comment>
<name>A0A919VYC5_9ACTN</name>
<evidence type="ECO:0000313" key="9">
    <source>
        <dbReference type="EMBL" id="GIM73573.1"/>
    </source>
</evidence>
<evidence type="ECO:0000256" key="4">
    <source>
        <dbReference type="ARBA" id="ARBA00022989"/>
    </source>
</evidence>
<feature type="transmembrane region" description="Helical" evidence="7">
    <location>
        <begin position="128"/>
        <end position="150"/>
    </location>
</feature>
<dbReference type="GO" id="GO:0005886">
    <property type="term" value="C:plasma membrane"/>
    <property type="evidence" value="ECO:0007669"/>
    <property type="project" value="UniProtKB-SubCell"/>
</dbReference>
<feature type="transmembrane region" description="Helical" evidence="7">
    <location>
        <begin position="84"/>
        <end position="108"/>
    </location>
</feature>
<feature type="compositionally biased region" description="Pro residues" evidence="6">
    <location>
        <begin position="22"/>
        <end position="42"/>
    </location>
</feature>
<keyword evidence="2" id="KW-1003">Cell membrane</keyword>
<dbReference type="EMBL" id="BOQL01000045">
    <property type="protein sequence ID" value="GIM73573.1"/>
    <property type="molecule type" value="Genomic_DNA"/>
</dbReference>
<gene>
    <name evidence="9" type="ORF">Aau02nite_56640</name>
</gene>
<evidence type="ECO:0000256" key="5">
    <source>
        <dbReference type="ARBA" id="ARBA00023136"/>
    </source>
</evidence>
<evidence type="ECO:0000256" key="1">
    <source>
        <dbReference type="ARBA" id="ARBA00004651"/>
    </source>
</evidence>
<evidence type="ECO:0000259" key="8">
    <source>
        <dbReference type="Pfam" id="PF06271"/>
    </source>
</evidence>
<evidence type="ECO:0000256" key="2">
    <source>
        <dbReference type="ARBA" id="ARBA00022475"/>
    </source>
</evidence>
<dbReference type="AlphaFoldDB" id="A0A919VYC5"/>
<keyword evidence="4 7" id="KW-1133">Transmembrane helix</keyword>
<dbReference type="InterPro" id="IPR010432">
    <property type="entry name" value="RDD"/>
</dbReference>
<evidence type="ECO:0000256" key="7">
    <source>
        <dbReference type="SAM" id="Phobius"/>
    </source>
</evidence>
<sequence>MTQANDDAAAATGPPTGGPVHAPVPPQAGGPPAYPPPTPYGPAPYYGPPQQYGWRPPPVPVAPDGRPLADFGTRLLSHLIDTSILTGIAMVVFVPVIFGAFFVLMPDLTDSVTGATPNVTPDDVMADFFLPLLLIELGLIVVLLAGYYVYFVEMMYRSGQTLGKKLMKIKVVPSEPGAKLTRGMAAKRYLIEFVAGTVVPFFYYVDGLWQLRDKPYQQTLHDKVAKTVVIKVAP</sequence>
<protein>
    <recommendedName>
        <fullName evidence="8">RDD domain-containing protein</fullName>
    </recommendedName>
</protein>
<dbReference type="InterPro" id="IPR051791">
    <property type="entry name" value="Pra-immunoreactive"/>
</dbReference>
<feature type="domain" description="RDD" evidence="8">
    <location>
        <begin position="69"/>
        <end position="226"/>
    </location>
</feature>
<feature type="compositionally biased region" description="Low complexity" evidence="6">
    <location>
        <begin position="8"/>
        <end position="21"/>
    </location>
</feature>
<dbReference type="PANTHER" id="PTHR36115">
    <property type="entry name" value="PROLINE-RICH ANTIGEN HOMOLOG-RELATED"/>
    <property type="match status" value="1"/>
</dbReference>
<dbReference type="PANTHER" id="PTHR36115:SF4">
    <property type="entry name" value="MEMBRANE PROTEIN"/>
    <property type="match status" value="1"/>
</dbReference>
<organism evidence="9 10">
    <name type="scientific">Actinoplanes auranticolor</name>
    <dbReference type="NCBI Taxonomy" id="47988"/>
    <lineage>
        <taxon>Bacteria</taxon>
        <taxon>Bacillati</taxon>
        <taxon>Actinomycetota</taxon>
        <taxon>Actinomycetes</taxon>
        <taxon>Micromonosporales</taxon>
        <taxon>Micromonosporaceae</taxon>
        <taxon>Actinoplanes</taxon>
    </lineage>
</organism>
<comment type="subcellular location">
    <subcellularLocation>
        <location evidence="1">Cell membrane</location>
        <topology evidence="1">Multi-pass membrane protein</topology>
    </subcellularLocation>
</comment>
<dbReference type="Pfam" id="PF06271">
    <property type="entry name" value="RDD"/>
    <property type="match status" value="1"/>
</dbReference>
<evidence type="ECO:0000313" key="10">
    <source>
        <dbReference type="Proteomes" id="UP000681340"/>
    </source>
</evidence>
<evidence type="ECO:0000256" key="3">
    <source>
        <dbReference type="ARBA" id="ARBA00022692"/>
    </source>
</evidence>
<keyword evidence="10" id="KW-1185">Reference proteome</keyword>